<evidence type="ECO:0000256" key="1">
    <source>
        <dbReference type="SAM" id="MobiDB-lite"/>
    </source>
</evidence>
<organism evidence="2 3">
    <name type="scientific">Ceutorhynchus assimilis</name>
    <name type="common">cabbage seed weevil</name>
    <dbReference type="NCBI Taxonomy" id="467358"/>
    <lineage>
        <taxon>Eukaryota</taxon>
        <taxon>Metazoa</taxon>
        <taxon>Ecdysozoa</taxon>
        <taxon>Arthropoda</taxon>
        <taxon>Hexapoda</taxon>
        <taxon>Insecta</taxon>
        <taxon>Pterygota</taxon>
        <taxon>Neoptera</taxon>
        <taxon>Endopterygota</taxon>
        <taxon>Coleoptera</taxon>
        <taxon>Polyphaga</taxon>
        <taxon>Cucujiformia</taxon>
        <taxon>Curculionidae</taxon>
        <taxon>Ceutorhynchinae</taxon>
        <taxon>Ceutorhynchus</taxon>
    </lineage>
</organism>
<accession>A0A9N9MP11</accession>
<proteinExistence type="predicted"/>
<sequence>MDNDQSEQPRKYYKLRSSLKRQSQNPGGNLDVTNECQDATLQPPPRRVSFAASRNVKPFLDDPDNNTIWDHTYEEAIISNTDSNNVPSLDSQGKVQETISEMQKTIFDTDMEFTCVNDQDTIGNDTAMQKTIFETDMEFTCVNIQDTICNKTQMQKTIFETDMEFTCINNVQDTICNDAEMQKTIFETDMEFTCLSTNFTQNEEIKENIVAKATPAIFVDSTNNLSLEPQIPAITNKRTPFGQIHIAADSIMEESKTLDKLPSTRKSLQKATRSENLALGEPHKQFTRESINPPVENKTTQENAAPFKNPEIFVDSANELRLGSKTVVVEKGKDKRTPFGHVSIVANSKVEQSQTKVKQPRIESIHEAVNIELPNIDEELSIVDLHDKDCTNIFTPPKVIYSEPMRNKRCTSFLDFTTGLSLLSSAGKKQFPNSTLDGTQQLIEATFSKPNRNTSEIETLDISLALAEYSSLPLVEYKPVKFDYTSELEDIKEGQALQAKIRLQFEQESRSPKLQKSLLIEKVKRLSICNNNCISPKDQSTEDGVLLGDSLFDTSEESSKSLHEKIMDVFQNNEKQVIELHKFEENYYLCSAFSNLVWCSVKLHAADGTVEKMIVSEAIAVDWTKSAWPALYKLVASFIINKLQMDNLKSALGSNFDMLSLLDHIIIVTEKSSEFFVEFIETRLHNMKTLDVYDDGTVSFRIVLTDPPTIWTLSLKMASVESIQQDSLVATSRWNNTINQEKIKTILRNTEPGINCIKRFADAVIQYFMQTLNVPQVRFAIIFSKPEKLTVFFKLFLGY</sequence>
<feature type="compositionally biased region" description="Polar residues" evidence="1">
    <location>
        <begin position="20"/>
        <end position="40"/>
    </location>
</feature>
<dbReference type="OrthoDB" id="6784338at2759"/>
<evidence type="ECO:0000313" key="3">
    <source>
        <dbReference type="Proteomes" id="UP001152799"/>
    </source>
</evidence>
<dbReference type="AlphaFoldDB" id="A0A9N9MP11"/>
<feature type="region of interest" description="Disordered" evidence="1">
    <location>
        <begin position="1"/>
        <end position="43"/>
    </location>
</feature>
<dbReference type="Proteomes" id="UP001152799">
    <property type="component" value="Chromosome 4"/>
</dbReference>
<gene>
    <name evidence="2" type="ORF">CEUTPL_LOCUS8588</name>
</gene>
<keyword evidence="3" id="KW-1185">Reference proteome</keyword>
<name>A0A9N9MP11_9CUCU</name>
<reference evidence="2" key="1">
    <citation type="submission" date="2022-01" db="EMBL/GenBank/DDBJ databases">
        <authorList>
            <person name="King R."/>
        </authorList>
    </citation>
    <scope>NUCLEOTIDE SEQUENCE</scope>
</reference>
<protein>
    <submittedName>
        <fullName evidence="2">Uncharacterized protein</fullName>
    </submittedName>
</protein>
<dbReference type="EMBL" id="OU892280">
    <property type="protein sequence ID" value="CAG9768037.1"/>
    <property type="molecule type" value="Genomic_DNA"/>
</dbReference>
<evidence type="ECO:0000313" key="2">
    <source>
        <dbReference type="EMBL" id="CAG9768037.1"/>
    </source>
</evidence>